<feature type="transmembrane region" description="Helical" evidence="1">
    <location>
        <begin position="43"/>
        <end position="61"/>
    </location>
</feature>
<dbReference type="Pfam" id="PF10756">
    <property type="entry name" value="bPH_6"/>
    <property type="match status" value="1"/>
</dbReference>
<feature type="transmembrane region" description="Helical" evidence="1">
    <location>
        <begin position="168"/>
        <end position="187"/>
    </location>
</feature>
<keyword evidence="4" id="KW-1185">Reference proteome</keyword>
<feature type="transmembrane region" description="Helical" evidence="1">
    <location>
        <begin position="20"/>
        <end position="37"/>
    </location>
</feature>
<keyword evidence="1" id="KW-0812">Transmembrane</keyword>
<dbReference type="EMBL" id="JPRF03000021">
    <property type="protein sequence ID" value="OEV37227.1"/>
    <property type="molecule type" value="Genomic_DNA"/>
</dbReference>
<evidence type="ECO:0000256" key="1">
    <source>
        <dbReference type="SAM" id="Phobius"/>
    </source>
</evidence>
<name>A0A1E7N958_KITAU</name>
<evidence type="ECO:0000313" key="4">
    <source>
        <dbReference type="Proteomes" id="UP000037395"/>
    </source>
</evidence>
<keyword evidence="1" id="KW-1133">Transmembrane helix</keyword>
<gene>
    <name evidence="3" type="ORF">HS99_0005340</name>
</gene>
<dbReference type="AlphaFoldDB" id="A0A1E7N958"/>
<accession>A0A1E7N958</accession>
<organism evidence="3 4">
    <name type="scientific">Kitasatospora aureofaciens</name>
    <name type="common">Streptomyces aureofaciens</name>
    <dbReference type="NCBI Taxonomy" id="1894"/>
    <lineage>
        <taxon>Bacteria</taxon>
        <taxon>Bacillati</taxon>
        <taxon>Actinomycetota</taxon>
        <taxon>Actinomycetes</taxon>
        <taxon>Kitasatosporales</taxon>
        <taxon>Streptomycetaceae</taxon>
        <taxon>Kitasatospora</taxon>
    </lineage>
</organism>
<dbReference type="InterPro" id="IPR019692">
    <property type="entry name" value="CFP-6_PH"/>
</dbReference>
<feature type="domain" description="Low molecular weight protein antigen 6 PH" evidence="2">
    <location>
        <begin position="66"/>
        <end position="124"/>
    </location>
</feature>
<comment type="caution">
    <text evidence="3">The sequence shown here is derived from an EMBL/GenBank/DDBJ whole genome shotgun (WGS) entry which is preliminary data.</text>
</comment>
<dbReference type="RefSeq" id="WP_030555258.1">
    <property type="nucleotide sequence ID" value="NZ_BMUB01000017.1"/>
</dbReference>
<dbReference type="OrthoDB" id="4231210at2"/>
<evidence type="ECO:0000313" key="3">
    <source>
        <dbReference type="EMBL" id="OEV37227.1"/>
    </source>
</evidence>
<reference evidence="3" key="1">
    <citation type="submission" date="2016-08" db="EMBL/GenBank/DDBJ databases">
        <title>Sequencing, Assembly and Comparative Genomics of S. aureofaciens ATCC 10762.</title>
        <authorList>
            <person name="Gradnigo J.S."/>
            <person name="Johnson N."/>
            <person name="Somerville G.A."/>
        </authorList>
    </citation>
    <scope>NUCLEOTIDE SEQUENCE [LARGE SCALE GENOMIC DNA]</scope>
    <source>
        <strain evidence="3">ATCC 10762</strain>
    </source>
</reference>
<keyword evidence="1" id="KW-0472">Membrane</keyword>
<evidence type="ECO:0000259" key="2">
    <source>
        <dbReference type="Pfam" id="PF10756"/>
    </source>
</evidence>
<dbReference type="Proteomes" id="UP000037395">
    <property type="component" value="Unassembled WGS sequence"/>
</dbReference>
<dbReference type="GeneID" id="97488706"/>
<proteinExistence type="predicted"/>
<sequence length="190" mass="21561">MNELIFRGKDLFRPSWSNFLPLLLVLTAQLVFGGMNLGAWPTFWMVLVTVALCVPAAVLSWRSWSRVGADGVSVCWGFGRGRTYPWQEIRWVDVRETRSNGSMAYAARVFLTDGRRRSLPGLQSSRLYPSADFDTDFQRLVNWWEYSTHPTQRVKPAKQLRDRVTPTVAGVLLGFLTSAVILVVVILQQP</sequence>
<protein>
    <recommendedName>
        <fullName evidence="2">Low molecular weight protein antigen 6 PH domain-containing protein</fullName>
    </recommendedName>
</protein>